<dbReference type="Bgee" id="ENSLOCG00000005610">
    <property type="expression patterns" value="Expressed in testis and 1 other cell type or tissue"/>
</dbReference>
<dbReference type="Proteomes" id="UP000018468">
    <property type="component" value="Linkage group LG18"/>
</dbReference>
<dbReference type="InterPro" id="IPR002048">
    <property type="entry name" value="EF_hand_dom"/>
</dbReference>
<dbReference type="Pfam" id="PF13499">
    <property type="entry name" value="EF-hand_7"/>
    <property type="match status" value="1"/>
</dbReference>
<feature type="compositionally biased region" description="Polar residues" evidence="7">
    <location>
        <begin position="28"/>
        <end position="38"/>
    </location>
</feature>
<dbReference type="InParanoid" id="W5MEG1"/>
<organism evidence="9 10">
    <name type="scientific">Lepisosteus oculatus</name>
    <name type="common">Spotted gar</name>
    <dbReference type="NCBI Taxonomy" id="7918"/>
    <lineage>
        <taxon>Eukaryota</taxon>
        <taxon>Metazoa</taxon>
        <taxon>Chordata</taxon>
        <taxon>Craniata</taxon>
        <taxon>Vertebrata</taxon>
        <taxon>Euteleostomi</taxon>
        <taxon>Actinopterygii</taxon>
        <taxon>Neopterygii</taxon>
        <taxon>Holostei</taxon>
        <taxon>Semionotiformes</taxon>
        <taxon>Lepisosteidae</taxon>
        <taxon>Lepisosteus</taxon>
    </lineage>
</organism>
<reference evidence="9" key="2">
    <citation type="submission" date="2025-08" db="UniProtKB">
        <authorList>
            <consortium name="Ensembl"/>
        </authorList>
    </citation>
    <scope>IDENTIFICATION</scope>
</reference>
<dbReference type="CDD" id="cd00051">
    <property type="entry name" value="EFh"/>
    <property type="match status" value="1"/>
</dbReference>
<keyword evidence="5" id="KW-0106">Calcium</keyword>
<dbReference type="PANTHER" id="PTHR44324">
    <property type="entry name" value="WD40 REPEAT DOMAIN 95"/>
    <property type="match status" value="1"/>
</dbReference>
<dbReference type="InterPro" id="IPR020472">
    <property type="entry name" value="WD40_PAC1"/>
</dbReference>
<dbReference type="PROSITE" id="PS50294">
    <property type="entry name" value="WD_REPEATS_REGION"/>
    <property type="match status" value="2"/>
</dbReference>
<dbReference type="SMART" id="SM00054">
    <property type="entry name" value="EFh"/>
    <property type="match status" value="2"/>
</dbReference>
<keyword evidence="4" id="KW-0677">Repeat</keyword>
<dbReference type="Gene3D" id="2.130.10.10">
    <property type="entry name" value="YVTN repeat-like/Quinoprotein amine dehydrogenase"/>
    <property type="match status" value="3"/>
</dbReference>
<proteinExistence type="predicted"/>
<dbReference type="GO" id="GO:0005509">
    <property type="term" value="F:calcium ion binding"/>
    <property type="evidence" value="ECO:0007669"/>
    <property type="project" value="InterPro"/>
</dbReference>
<dbReference type="PROSITE" id="PS50222">
    <property type="entry name" value="EF_HAND_2"/>
    <property type="match status" value="2"/>
</dbReference>
<feature type="domain" description="EF-hand" evidence="8">
    <location>
        <begin position="83"/>
        <end position="118"/>
    </location>
</feature>
<feature type="repeat" description="WD" evidence="6">
    <location>
        <begin position="593"/>
        <end position="634"/>
    </location>
</feature>
<dbReference type="PROSITE" id="PS00018">
    <property type="entry name" value="EF_HAND_1"/>
    <property type="match status" value="1"/>
</dbReference>
<dbReference type="eggNOG" id="KOG0308">
    <property type="taxonomic scope" value="Eukaryota"/>
</dbReference>
<feature type="repeat" description="WD" evidence="6">
    <location>
        <begin position="458"/>
        <end position="499"/>
    </location>
</feature>
<dbReference type="Ensembl" id="ENSLOCT00000006778.1">
    <property type="protein sequence ID" value="ENSLOCP00000006770.1"/>
    <property type="gene ID" value="ENSLOCG00000005610.1"/>
</dbReference>
<dbReference type="InterPro" id="IPR019775">
    <property type="entry name" value="WD40_repeat_CS"/>
</dbReference>
<feature type="compositionally biased region" description="Basic and acidic residues" evidence="7">
    <location>
        <begin position="58"/>
        <end position="78"/>
    </location>
</feature>
<evidence type="ECO:0000256" key="6">
    <source>
        <dbReference type="PROSITE-ProRule" id="PRU00221"/>
    </source>
</evidence>
<dbReference type="InterPro" id="IPR011992">
    <property type="entry name" value="EF-hand-dom_pair"/>
</dbReference>
<dbReference type="Pfam" id="PF00400">
    <property type="entry name" value="WD40"/>
    <property type="match status" value="3"/>
</dbReference>
<reference evidence="10" key="1">
    <citation type="submission" date="2011-12" db="EMBL/GenBank/DDBJ databases">
        <title>The Draft Genome of Lepisosteus oculatus.</title>
        <authorList>
            <consortium name="The Broad Institute Genome Assembly &amp; Analysis Group"/>
            <consortium name="Computational R&amp;D Group"/>
            <consortium name="and Sequencing Platform"/>
            <person name="Di Palma F."/>
            <person name="Alfoldi J."/>
            <person name="Johnson J."/>
            <person name="Berlin A."/>
            <person name="Gnerre S."/>
            <person name="Jaffe D."/>
            <person name="MacCallum I."/>
            <person name="Young S."/>
            <person name="Walker B.J."/>
            <person name="Lander E.S."/>
            <person name="Lindblad-Toh K."/>
        </authorList>
    </citation>
    <scope>NUCLEOTIDE SEQUENCE [LARGE SCALE GENOMIC DNA]</scope>
</reference>
<dbReference type="HOGENOM" id="CLU_006741_1_0_1"/>
<feature type="domain" description="EF-hand" evidence="8">
    <location>
        <begin position="119"/>
        <end position="154"/>
    </location>
</feature>
<dbReference type="AlphaFoldDB" id="W5MEG1"/>
<dbReference type="EMBL" id="AHAT01024388">
    <property type="status" value="NOT_ANNOTATED_CDS"/>
    <property type="molecule type" value="Genomic_DNA"/>
</dbReference>
<evidence type="ECO:0000256" key="2">
    <source>
        <dbReference type="ARBA" id="ARBA00022574"/>
    </source>
</evidence>
<sequence length="746" mass="83755">MKKKETQEILIKGSTSVNASNANVKVAKQSSSVAWANSETDKNKQTATQQPAGAPAEKPAKEGEMSAEERQTQGRVEDQINNEHLQRIERMFREADTDGGGGLDMEEFRDAMKKIMGEVDDEDLDIIFMKVDTNCDGNVDWDEYLNYMLLEYREKDSLQQQTRPLYFPKPLKIIPVAHCEVIVRLQFYPFQTPQADKKDSGEQSGLPKARTQLGRYLSISRDGILYYWSERFKLLRTVNLDTLRRSHAHPIWVTDMICLSNLNLLAISSTGRDVEFYDISASKCDIVFSLTGLDSYILVMDYWSDGKKGVFSMGDAGGSISVFISSDVIRYGLFSTLNSTSKTGGKCRIPTPALFKNTSSIYLCFRVSALHSDWCYQIRFIPELNAVATCSATDNSAMVLTLVPHSQKSRIHNSAFHLRKGILCFDYSPEFNILVTGGFDRIVRIWNPYVTNCATSQMKGHMSAITHIVVNGRDNKIISISKDKNVRVWDLQDCACLQNIHSRNMPLGKFPISSIHYSKDTNTLALSTFQIGVLYGAVEDVEASNKAATSHEQSLCAALYNSNFKQVVSGCHSGVVSVWDILTGEKVMQFAACPGRGVEVTAMAFDGPKRRLITGSKDGSLRLWNFNNGACLFELPKLHDSEVTGILYINQRIYVSSWSKRVVWYLDSKEDDEMEYRQWNCYHSEDIFSMDAHSHKLLVTASYNGDIIVWNIDSGQAFCRFNASESPLPLLPIRVSASPQKQPSAL</sequence>
<keyword evidence="3" id="KW-0479">Metal-binding</keyword>
<dbReference type="InterPro" id="IPR036322">
    <property type="entry name" value="WD40_repeat_dom_sf"/>
</dbReference>
<evidence type="ECO:0000313" key="9">
    <source>
        <dbReference type="Ensembl" id="ENSLOCP00000006770.1"/>
    </source>
</evidence>
<evidence type="ECO:0000256" key="4">
    <source>
        <dbReference type="ARBA" id="ARBA00022737"/>
    </source>
</evidence>
<reference evidence="9" key="3">
    <citation type="submission" date="2025-09" db="UniProtKB">
        <authorList>
            <consortium name="Ensembl"/>
        </authorList>
    </citation>
    <scope>IDENTIFICATION</scope>
</reference>
<feature type="repeat" description="WD" evidence="6">
    <location>
        <begin position="422"/>
        <end position="447"/>
    </location>
</feature>
<keyword evidence="2 6" id="KW-0853">WD repeat</keyword>
<evidence type="ECO:0000256" key="7">
    <source>
        <dbReference type="SAM" id="MobiDB-lite"/>
    </source>
</evidence>
<dbReference type="SUPFAM" id="SSF47473">
    <property type="entry name" value="EF-hand"/>
    <property type="match status" value="1"/>
</dbReference>
<evidence type="ECO:0000256" key="3">
    <source>
        <dbReference type="ARBA" id="ARBA00022723"/>
    </source>
</evidence>
<dbReference type="SMART" id="SM00320">
    <property type="entry name" value="WD40"/>
    <property type="match status" value="8"/>
</dbReference>
<dbReference type="PRINTS" id="PR00320">
    <property type="entry name" value="GPROTEINBRPT"/>
</dbReference>
<name>W5MEG1_LEPOC</name>
<dbReference type="InterPro" id="IPR001680">
    <property type="entry name" value="WD40_rpt"/>
</dbReference>
<dbReference type="InterPro" id="IPR018247">
    <property type="entry name" value="EF_Hand_1_Ca_BS"/>
</dbReference>
<dbReference type="InterPro" id="IPR015943">
    <property type="entry name" value="WD40/YVTN_repeat-like_dom_sf"/>
</dbReference>
<feature type="region of interest" description="Disordered" evidence="7">
    <location>
        <begin position="28"/>
        <end position="80"/>
    </location>
</feature>
<evidence type="ECO:0000259" key="8">
    <source>
        <dbReference type="PROSITE" id="PS50222"/>
    </source>
</evidence>
<evidence type="ECO:0000256" key="1">
    <source>
        <dbReference type="ARBA" id="ARBA00014901"/>
    </source>
</evidence>
<keyword evidence="10" id="KW-1185">Reference proteome</keyword>
<feature type="compositionally biased region" description="Low complexity" evidence="7">
    <location>
        <begin position="45"/>
        <end position="57"/>
    </location>
</feature>
<dbReference type="PANTHER" id="PTHR44324:SF6">
    <property type="entry name" value="EF-HAND CALCIUM BINDING DOMAIN 8"/>
    <property type="match status" value="1"/>
</dbReference>
<accession>W5MEG1</accession>
<dbReference type="InterPro" id="IPR051242">
    <property type="entry name" value="WD-EF-hand_domain"/>
</dbReference>
<dbReference type="GeneTree" id="ENSGT00940000163617"/>
<feature type="repeat" description="WD" evidence="6">
    <location>
        <begin position="548"/>
        <end position="589"/>
    </location>
</feature>
<dbReference type="Gene3D" id="1.10.238.10">
    <property type="entry name" value="EF-hand"/>
    <property type="match status" value="1"/>
</dbReference>
<dbReference type="OMA" id="SKRITWY"/>
<dbReference type="PROSITE" id="PS50082">
    <property type="entry name" value="WD_REPEATS_2"/>
    <property type="match status" value="4"/>
</dbReference>
<protein>
    <recommendedName>
        <fullName evidence="1">WD repeat-containing protein on Y chromosome</fullName>
    </recommendedName>
</protein>
<dbReference type="PROSITE" id="PS00678">
    <property type="entry name" value="WD_REPEATS_1"/>
    <property type="match status" value="3"/>
</dbReference>
<evidence type="ECO:0000313" key="10">
    <source>
        <dbReference type="Proteomes" id="UP000018468"/>
    </source>
</evidence>
<dbReference type="STRING" id="7918.ENSLOCP00000006770"/>
<dbReference type="SUPFAM" id="SSF50978">
    <property type="entry name" value="WD40 repeat-like"/>
    <property type="match status" value="3"/>
</dbReference>
<evidence type="ECO:0000256" key="5">
    <source>
        <dbReference type="ARBA" id="ARBA00022837"/>
    </source>
</evidence>